<keyword evidence="4" id="KW-0677">Repeat</keyword>
<keyword evidence="3" id="KW-1003">Cell membrane</keyword>
<dbReference type="SMART" id="SM00382">
    <property type="entry name" value="AAA"/>
    <property type="match status" value="2"/>
</dbReference>
<evidence type="ECO:0000313" key="10">
    <source>
        <dbReference type="EMBL" id="VAW19875.1"/>
    </source>
</evidence>
<evidence type="ECO:0000256" key="5">
    <source>
        <dbReference type="ARBA" id="ARBA00022741"/>
    </source>
</evidence>
<organism evidence="10">
    <name type="scientific">hydrothermal vent metagenome</name>
    <dbReference type="NCBI Taxonomy" id="652676"/>
    <lineage>
        <taxon>unclassified sequences</taxon>
        <taxon>metagenomes</taxon>
        <taxon>ecological metagenomes</taxon>
    </lineage>
</organism>
<dbReference type="GO" id="GO:0005524">
    <property type="term" value="F:ATP binding"/>
    <property type="evidence" value="ECO:0007669"/>
    <property type="project" value="UniProtKB-KW"/>
</dbReference>
<dbReference type="AlphaFoldDB" id="A0A3B0TMI4"/>
<comment type="subcellular location">
    <subcellularLocation>
        <location evidence="1">Cell membrane</location>
        <topology evidence="1">Peripheral membrane protein</topology>
    </subcellularLocation>
</comment>
<dbReference type="InterPro" id="IPR027417">
    <property type="entry name" value="P-loop_NTPase"/>
</dbReference>
<dbReference type="InterPro" id="IPR050107">
    <property type="entry name" value="ABC_carbohydrate_import_ATPase"/>
</dbReference>
<keyword evidence="2" id="KW-0813">Transport</keyword>
<reference evidence="10" key="1">
    <citation type="submission" date="2018-06" db="EMBL/GenBank/DDBJ databases">
        <authorList>
            <person name="Zhirakovskaya E."/>
        </authorList>
    </citation>
    <scope>NUCLEOTIDE SEQUENCE</scope>
</reference>
<dbReference type="PANTHER" id="PTHR43790">
    <property type="entry name" value="CARBOHYDRATE TRANSPORT ATP-BINDING PROTEIN MG119-RELATED"/>
    <property type="match status" value="1"/>
</dbReference>
<dbReference type="InterPro" id="IPR017871">
    <property type="entry name" value="ABC_transporter-like_CS"/>
</dbReference>
<evidence type="ECO:0000259" key="9">
    <source>
        <dbReference type="PROSITE" id="PS50893"/>
    </source>
</evidence>
<dbReference type="InterPro" id="IPR003439">
    <property type="entry name" value="ABC_transporter-like_ATP-bd"/>
</dbReference>
<dbReference type="GO" id="GO:0005886">
    <property type="term" value="C:plasma membrane"/>
    <property type="evidence" value="ECO:0007669"/>
    <property type="project" value="UniProtKB-SubCell"/>
</dbReference>
<evidence type="ECO:0000256" key="3">
    <source>
        <dbReference type="ARBA" id="ARBA00022475"/>
    </source>
</evidence>
<feature type="domain" description="ABC transporter" evidence="9">
    <location>
        <begin position="9"/>
        <end position="249"/>
    </location>
</feature>
<keyword evidence="7" id="KW-1278">Translocase</keyword>
<name>A0A3B0TMI4_9ZZZZ</name>
<evidence type="ECO:0000256" key="6">
    <source>
        <dbReference type="ARBA" id="ARBA00022840"/>
    </source>
</evidence>
<dbReference type="FunFam" id="3.40.50.300:FF:000127">
    <property type="entry name" value="Ribose import ATP-binding protein RbsA"/>
    <property type="match status" value="1"/>
</dbReference>
<evidence type="ECO:0000256" key="2">
    <source>
        <dbReference type="ARBA" id="ARBA00022448"/>
    </source>
</evidence>
<feature type="domain" description="ABC transporter" evidence="9">
    <location>
        <begin position="265"/>
        <end position="509"/>
    </location>
</feature>
<dbReference type="SUPFAM" id="SSF52540">
    <property type="entry name" value="P-loop containing nucleoside triphosphate hydrolases"/>
    <property type="match status" value="2"/>
</dbReference>
<keyword evidence="8" id="KW-0472">Membrane</keyword>
<gene>
    <name evidence="10" type="ORF">MNBD_ALPHA11-758</name>
</gene>
<dbReference type="Gene3D" id="3.40.50.300">
    <property type="entry name" value="P-loop containing nucleotide triphosphate hydrolases"/>
    <property type="match status" value="2"/>
</dbReference>
<dbReference type="PROSITE" id="PS50893">
    <property type="entry name" value="ABC_TRANSPORTER_2"/>
    <property type="match status" value="2"/>
</dbReference>
<dbReference type="InterPro" id="IPR003593">
    <property type="entry name" value="AAA+_ATPase"/>
</dbReference>
<keyword evidence="5" id="KW-0547">Nucleotide-binding</keyword>
<dbReference type="GO" id="GO:0016887">
    <property type="term" value="F:ATP hydrolysis activity"/>
    <property type="evidence" value="ECO:0007669"/>
    <property type="project" value="InterPro"/>
</dbReference>
<sequence length="510" mass="55194">MSDNDNIILKLTGLSKRFGPVIAADNIDLELHRGEVLALLGENGAGKTTLMNMLFGHYTPDEGSVAVRNDDGDMHTLPPGQPQAAINARIGMVHQHFALAENLTVLDNILLGSEPLFSPFRKLSKPIEKIKAIMATSGLKTPLDEKVGNLSVGERQRVEILKALYRDAKILVLDEPTAVLTPQEADSLFASIRTMVDKGLSVIFISHKLREVLAFSDRIAVLRHGRKVGEMKTSDADTNSIAKMMVGADTQTITRENFEAGAPILSLVNISTSGERASEILRGINFEVCTGQIVGIAGVSGNGQSALAALISGLIEPKSGTIEFDDKKIGKSTPKKIIDAGIGRIPEDRHRDGVVGSMSIAHNLIIERLGDDKFNRFGFLRNRQISENAKYLSEAYDIRGPGIESRTALLSGGNMQKLILARILDTNPKLIIANQPTRGLDFGAAAEVGRRLLEARQRGAGVILISEDLDEILTLCDQIFVAHDGGLTKTDSRDRAQIGLLMTGHINDTH</sequence>
<dbReference type="CDD" id="cd03216">
    <property type="entry name" value="ABC_Carb_Monos_I"/>
    <property type="match status" value="1"/>
</dbReference>
<evidence type="ECO:0000256" key="8">
    <source>
        <dbReference type="ARBA" id="ARBA00023136"/>
    </source>
</evidence>
<evidence type="ECO:0000256" key="7">
    <source>
        <dbReference type="ARBA" id="ARBA00022967"/>
    </source>
</evidence>
<dbReference type="CDD" id="cd03215">
    <property type="entry name" value="ABC_Carb_Monos_II"/>
    <property type="match status" value="1"/>
</dbReference>
<dbReference type="PANTHER" id="PTHR43790:SF4">
    <property type="entry name" value="GUANOSINE IMPORT ATP-BINDING PROTEIN NUPO"/>
    <property type="match status" value="1"/>
</dbReference>
<dbReference type="PROSITE" id="PS00211">
    <property type="entry name" value="ABC_TRANSPORTER_1"/>
    <property type="match status" value="2"/>
</dbReference>
<dbReference type="Pfam" id="PF00005">
    <property type="entry name" value="ABC_tran"/>
    <property type="match status" value="2"/>
</dbReference>
<dbReference type="EMBL" id="UOEQ01000241">
    <property type="protein sequence ID" value="VAW19875.1"/>
    <property type="molecule type" value="Genomic_DNA"/>
</dbReference>
<evidence type="ECO:0000256" key="1">
    <source>
        <dbReference type="ARBA" id="ARBA00004202"/>
    </source>
</evidence>
<accession>A0A3B0TMI4</accession>
<protein>
    <submittedName>
        <fullName evidence="10">Nucleoside ABC transporter, ATP-binding protein</fullName>
    </submittedName>
</protein>
<proteinExistence type="predicted"/>
<keyword evidence="6 10" id="KW-0067">ATP-binding</keyword>
<evidence type="ECO:0000256" key="4">
    <source>
        <dbReference type="ARBA" id="ARBA00022737"/>
    </source>
</evidence>